<comment type="caution">
    <text evidence="2">The sequence shown here is derived from an EMBL/GenBank/DDBJ whole genome shotgun (WGS) entry which is preliminary data.</text>
</comment>
<protein>
    <submittedName>
        <fullName evidence="2">Uncharacterized protein</fullName>
    </submittedName>
</protein>
<accession>A0ABX4ZTF5</accession>
<sequence>MTALFIFSGKRLRNVKNSLISILNVVSITALKAECLNRIQAMTKFYSLIGIIINLVVVNTAGFWLANK</sequence>
<feature type="transmembrane region" description="Helical" evidence="1">
    <location>
        <begin position="45"/>
        <end position="66"/>
    </location>
</feature>
<evidence type="ECO:0000313" key="3">
    <source>
        <dbReference type="Proteomes" id="UP000237229"/>
    </source>
</evidence>
<keyword evidence="1" id="KW-0472">Membrane</keyword>
<dbReference type="Proteomes" id="UP000237229">
    <property type="component" value="Unassembled WGS sequence"/>
</dbReference>
<keyword evidence="3" id="KW-1185">Reference proteome</keyword>
<name>A0ABX4ZTF5_9PAST</name>
<organism evidence="2 3">
    <name type="scientific">Avibacterium endocarditidis</name>
    <dbReference type="NCBI Taxonomy" id="380674"/>
    <lineage>
        <taxon>Bacteria</taxon>
        <taxon>Pseudomonadati</taxon>
        <taxon>Pseudomonadota</taxon>
        <taxon>Gammaproteobacteria</taxon>
        <taxon>Pasteurellales</taxon>
        <taxon>Pasteurellaceae</taxon>
        <taxon>Avibacterium</taxon>
    </lineage>
</organism>
<dbReference type="EMBL" id="PQVI01000040">
    <property type="protein sequence ID" value="POY42721.1"/>
    <property type="molecule type" value="Genomic_DNA"/>
</dbReference>
<proteinExistence type="predicted"/>
<evidence type="ECO:0000256" key="1">
    <source>
        <dbReference type="SAM" id="Phobius"/>
    </source>
</evidence>
<reference evidence="2 3" key="1">
    <citation type="submission" date="2018-02" db="EMBL/GenBank/DDBJ databases">
        <title>Classification genera of Pasteurellaceae by whole genome sequence comparison.</title>
        <authorList>
            <person name="Christensen H."/>
        </authorList>
    </citation>
    <scope>NUCLEOTIDE SEQUENCE [LARGE SCALE GENOMIC DNA]</scope>
    <source>
        <strain evidence="2 3">20186H4H1</strain>
    </source>
</reference>
<evidence type="ECO:0000313" key="2">
    <source>
        <dbReference type="EMBL" id="POY42721.1"/>
    </source>
</evidence>
<gene>
    <name evidence="2" type="ORF">C3Z13_03720</name>
</gene>
<keyword evidence="1" id="KW-0812">Transmembrane</keyword>
<keyword evidence="1" id="KW-1133">Transmembrane helix</keyword>